<dbReference type="EMBL" id="JAUSUG010000001">
    <property type="protein sequence ID" value="MDQ0252848.1"/>
    <property type="molecule type" value="Genomic_DNA"/>
</dbReference>
<gene>
    <name evidence="1" type="ORF">J2S74_000220</name>
</gene>
<organism evidence="1 2">
    <name type="scientific">Evansella vedderi</name>
    <dbReference type="NCBI Taxonomy" id="38282"/>
    <lineage>
        <taxon>Bacteria</taxon>
        <taxon>Bacillati</taxon>
        <taxon>Bacillota</taxon>
        <taxon>Bacilli</taxon>
        <taxon>Bacillales</taxon>
        <taxon>Bacillaceae</taxon>
        <taxon>Evansella</taxon>
    </lineage>
</organism>
<keyword evidence="2" id="KW-1185">Reference proteome</keyword>
<protein>
    <submittedName>
        <fullName evidence="1">Uncharacterized protein</fullName>
    </submittedName>
</protein>
<evidence type="ECO:0000313" key="1">
    <source>
        <dbReference type="EMBL" id="MDQ0252848.1"/>
    </source>
</evidence>
<comment type="caution">
    <text evidence="1">The sequence shown here is derived from an EMBL/GenBank/DDBJ whole genome shotgun (WGS) entry which is preliminary data.</text>
</comment>
<name>A0ABT9ZQW8_9BACI</name>
<accession>A0ABT9ZQW8</accession>
<sequence>MTMIAEIKSGGGTRVATIVNITYDIFRVFTKLCGLRIAFHECFMRQVSGVTITLRVP</sequence>
<dbReference type="Proteomes" id="UP001230005">
    <property type="component" value="Unassembled WGS sequence"/>
</dbReference>
<evidence type="ECO:0000313" key="2">
    <source>
        <dbReference type="Proteomes" id="UP001230005"/>
    </source>
</evidence>
<reference evidence="1 2" key="1">
    <citation type="submission" date="2023-07" db="EMBL/GenBank/DDBJ databases">
        <title>Genomic Encyclopedia of Type Strains, Phase IV (KMG-IV): sequencing the most valuable type-strain genomes for metagenomic binning, comparative biology and taxonomic classification.</title>
        <authorList>
            <person name="Goeker M."/>
        </authorList>
    </citation>
    <scope>NUCLEOTIDE SEQUENCE [LARGE SCALE GENOMIC DNA]</scope>
    <source>
        <strain evidence="1 2">DSM 9768</strain>
    </source>
</reference>
<proteinExistence type="predicted"/>